<accession>A0A2S9INH2</accession>
<feature type="region of interest" description="Disordered" evidence="1">
    <location>
        <begin position="51"/>
        <end position="71"/>
    </location>
</feature>
<feature type="compositionally biased region" description="Polar residues" evidence="1">
    <location>
        <begin position="7"/>
        <end position="16"/>
    </location>
</feature>
<reference evidence="2 3" key="1">
    <citation type="submission" date="2018-02" db="EMBL/GenBank/DDBJ databases">
        <title>The draft genome of Phyllobacterium sp. 1N-3.</title>
        <authorList>
            <person name="Liu L."/>
            <person name="Li L."/>
            <person name="Zhang X."/>
            <person name="Wang T."/>
            <person name="Liang L."/>
        </authorList>
    </citation>
    <scope>NUCLEOTIDE SEQUENCE [LARGE SCALE GENOMIC DNA]</scope>
    <source>
        <strain evidence="2 3">1N-3</strain>
    </source>
</reference>
<comment type="caution">
    <text evidence="2">The sequence shown here is derived from an EMBL/GenBank/DDBJ whole genome shotgun (WGS) entry which is preliminary data.</text>
</comment>
<evidence type="ECO:0000313" key="2">
    <source>
        <dbReference type="EMBL" id="PRD42073.1"/>
    </source>
</evidence>
<dbReference type="Proteomes" id="UP000239434">
    <property type="component" value="Unassembled WGS sequence"/>
</dbReference>
<feature type="region of interest" description="Disordered" evidence="1">
    <location>
        <begin position="1"/>
        <end position="23"/>
    </location>
</feature>
<proteinExistence type="predicted"/>
<dbReference type="RefSeq" id="WP_105743341.1">
    <property type="nucleotide sequence ID" value="NZ_PVBR01000014.1"/>
</dbReference>
<evidence type="ECO:0000313" key="3">
    <source>
        <dbReference type="Proteomes" id="UP000239434"/>
    </source>
</evidence>
<name>A0A2S9INH2_9HYPH</name>
<organism evidence="2 3">
    <name type="scientific">Phyllobacterium phragmitis</name>
    <dbReference type="NCBI Taxonomy" id="2670329"/>
    <lineage>
        <taxon>Bacteria</taxon>
        <taxon>Pseudomonadati</taxon>
        <taxon>Pseudomonadota</taxon>
        <taxon>Alphaproteobacteria</taxon>
        <taxon>Hyphomicrobiales</taxon>
        <taxon>Phyllobacteriaceae</taxon>
        <taxon>Phyllobacterium</taxon>
    </lineage>
</organism>
<keyword evidence="3" id="KW-1185">Reference proteome</keyword>
<protein>
    <recommendedName>
        <fullName evidence="4">DUF968 domain-containing protein</fullName>
    </recommendedName>
</protein>
<feature type="compositionally biased region" description="Basic and acidic residues" evidence="1">
    <location>
        <begin position="57"/>
        <end position="71"/>
    </location>
</feature>
<dbReference type="AlphaFoldDB" id="A0A2S9INH2"/>
<evidence type="ECO:0008006" key="4">
    <source>
        <dbReference type="Google" id="ProtNLM"/>
    </source>
</evidence>
<evidence type="ECO:0000256" key="1">
    <source>
        <dbReference type="SAM" id="MobiDB-lite"/>
    </source>
</evidence>
<dbReference type="Pfam" id="PF06147">
    <property type="entry name" value="DUF968"/>
    <property type="match status" value="1"/>
</dbReference>
<dbReference type="InterPro" id="IPR010373">
    <property type="entry name" value="DUF968"/>
</dbReference>
<sequence length="129" mass="14616">MGFAVNRPSTAFSLSPTDRKRPAKKDADYLKWLHELPCVVTGVRPVDPAHVSYADPRYGKRERGKSEKADDRWAVPLCRAEHDKQHSMDERAYWQSVGIDPLQVALAIYGVKGDNTMAEIIIRNARQKP</sequence>
<dbReference type="EMBL" id="PVBR01000014">
    <property type="protein sequence ID" value="PRD42073.1"/>
    <property type="molecule type" value="Genomic_DNA"/>
</dbReference>
<gene>
    <name evidence="2" type="ORF">C5748_18115</name>
</gene>